<name>A0A6L2Q5Z8_COPFO</name>
<sequence>MTSFVVRQWIEDDARFLDNIIFSDGSTFHVTSKVNTHNSMIWGTENLHASVEHVRDSCKVNVFCALCKDRVYSPFFFMRTTITSAMYLEILEHFLFPLFGKDDHKGRMNFQQDGAPPHYYTDVRKCLNTRFTGLWIGQAVPIPWPPRSTDLPLLGSFLWRFVKDRVYVPPLPANGAELQIRITTTVAEVTPDMLCCM</sequence>
<reference evidence="2" key="1">
    <citation type="submission" date="2020-01" db="EMBL/GenBank/DDBJ databases">
        <title>Draft genome sequence of the Termite Coptotermes fromosanus.</title>
        <authorList>
            <person name="Itakura S."/>
            <person name="Yosikawa Y."/>
            <person name="Umezawa K."/>
        </authorList>
    </citation>
    <scope>NUCLEOTIDE SEQUENCE [LARGE SCALE GENOMIC DNA]</scope>
</reference>
<dbReference type="InterPro" id="IPR036397">
    <property type="entry name" value="RNaseH_sf"/>
</dbReference>
<evidence type="ECO:0008006" key="3">
    <source>
        <dbReference type="Google" id="ProtNLM"/>
    </source>
</evidence>
<accession>A0A6L2Q5Z8</accession>
<organism evidence="1 2">
    <name type="scientific">Coptotermes formosanus</name>
    <name type="common">Formosan subterranean termite</name>
    <dbReference type="NCBI Taxonomy" id="36987"/>
    <lineage>
        <taxon>Eukaryota</taxon>
        <taxon>Metazoa</taxon>
        <taxon>Ecdysozoa</taxon>
        <taxon>Arthropoda</taxon>
        <taxon>Hexapoda</taxon>
        <taxon>Insecta</taxon>
        <taxon>Pterygota</taxon>
        <taxon>Neoptera</taxon>
        <taxon>Polyneoptera</taxon>
        <taxon>Dictyoptera</taxon>
        <taxon>Blattodea</taxon>
        <taxon>Blattoidea</taxon>
        <taxon>Termitoidae</taxon>
        <taxon>Rhinotermitidae</taxon>
        <taxon>Coptotermes</taxon>
    </lineage>
</organism>
<protein>
    <recommendedName>
        <fullName evidence="3">Tc1-like transposase DDE domain-containing protein</fullName>
    </recommendedName>
</protein>
<evidence type="ECO:0000313" key="2">
    <source>
        <dbReference type="Proteomes" id="UP000502823"/>
    </source>
</evidence>
<dbReference type="InParanoid" id="A0A6L2Q5Z8"/>
<dbReference type="Gene3D" id="3.30.420.10">
    <property type="entry name" value="Ribonuclease H-like superfamily/Ribonuclease H"/>
    <property type="match status" value="1"/>
</dbReference>
<dbReference type="EMBL" id="BLKM01001242">
    <property type="protein sequence ID" value="GFG39814.1"/>
    <property type="molecule type" value="Genomic_DNA"/>
</dbReference>
<dbReference type="AlphaFoldDB" id="A0A6L2Q5Z8"/>
<dbReference type="GO" id="GO:0003676">
    <property type="term" value="F:nucleic acid binding"/>
    <property type="evidence" value="ECO:0007669"/>
    <property type="project" value="InterPro"/>
</dbReference>
<comment type="caution">
    <text evidence="1">The sequence shown here is derived from an EMBL/GenBank/DDBJ whole genome shotgun (WGS) entry which is preliminary data.</text>
</comment>
<dbReference type="OrthoDB" id="10024802at2759"/>
<keyword evidence="2" id="KW-1185">Reference proteome</keyword>
<evidence type="ECO:0000313" key="1">
    <source>
        <dbReference type="EMBL" id="GFG39814.1"/>
    </source>
</evidence>
<proteinExistence type="predicted"/>
<gene>
    <name evidence="1" type="ORF">Cfor_10589</name>
</gene>
<dbReference type="Proteomes" id="UP000502823">
    <property type="component" value="Unassembled WGS sequence"/>
</dbReference>
<dbReference type="PANTHER" id="PTHR47326">
    <property type="entry name" value="TRANSPOSABLE ELEMENT TC3 TRANSPOSASE-LIKE PROTEIN"/>
    <property type="match status" value="1"/>
</dbReference>
<dbReference type="PANTHER" id="PTHR47326:SF1">
    <property type="entry name" value="HTH PSQ-TYPE DOMAIN-CONTAINING PROTEIN"/>
    <property type="match status" value="1"/>
</dbReference>